<organism evidence="1 2">
    <name type="scientific">Linderina macrospora</name>
    <dbReference type="NCBI Taxonomy" id="4868"/>
    <lineage>
        <taxon>Eukaryota</taxon>
        <taxon>Fungi</taxon>
        <taxon>Fungi incertae sedis</taxon>
        <taxon>Zoopagomycota</taxon>
        <taxon>Kickxellomycotina</taxon>
        <taxon>Kickxellomycetes</taxon>
        <taxon>Kickxellales</taxon>
        <taxon>Kickxellaceae</taxon>
        <taxon>Linderina</taxon>
    </lineage>
</organism>
<evidence type="ECO:0000313" key="1">
    <source>
        <dbReference type="EMBL" id="KAJ1933305.1"/>
    </source>
</evidence>
<gene>
    <name evidence="1" type="primary">RAD2</name>
    <name evidence="1" type="ORF">FBU59_006072</name>
</gene>
<protein>
    <submittedName>
        <fullName evidence="1">DNA repair protein rad2</fullName>
    </submittedName>
</protein>
<sequence>MGNYESHSEGGGSDMEANANLLAMYGDYGQLEELHRKREEEMRHQREQEEFAIVAMNVQEFLSIWMNLATPAMLDADPFIRVNMQRWLLEERLDSLRVVAHRAARQFEKQPELDAEEPVLDSSVMDVDAYEEMQQLRVRVSTLALLSNYLSFAVKWREAREAVAEPEAVSDSEEPEPIALESSSLLTASDLPRGMAQFADEPEPETESVHDHQRNHDTVFAKAELLAQENADAPQPKKHRPTAIVVHSIDSDGSDGSDDDIMDDPVGVTSESKPAEDTAMDQEEQHDDDDDDEAVAVLMRNEQDEYAHFVTKLKQSVDPANQPKRGNYEGMRAELERELASLRARVRDSRRDASAMDSDMVEDVRMLLTMFGVPYITAPMEAEAQCARLVELQL</sequence>
<proteinExistence type="predicted"/>
<reference evidence="1" key="1">
    <citation type="submission" date="2022-07" db="EMBL/GenBank/DDBJ databases">
        <title>Phylogenomic reconstructions and comparative analyses of Kickxellomycotina fungi.</title>
        <authorList>
            <person name="Reynolds N.K."/>
            <person name="Stajich J.E."/>
            <person name="Barry K."/>
            <person name="Grigoriev I.V."/>
            <person name="Crous P."/>
            <person name="Smith M.E."/>
        </authorList>
    </citation>
    <scope>NUCLEOTIDE SEQUENCE</scope>
    <source>
        <strain evidence="1">NRRL 5244</strain>
    </source>
</reference>
<feature type="non-terminal residue" evidence="1">
    <location>
        <position position="394"/>
    </location>
</feature>
<name>A0ACC1J0X7_9FUNG</name>
<keyword evidence="2" id="KW-1185">Reference proteome</keyword>
<dbReference type="Proteomes" id="UP001150603">
    <property type="component" value="Unassembled WGS sequence"/>
</dbReference>
<evidence type="ECO:0000313" key="2">
    <source>
        <dbReference type="Proteomes" id="UP001150603"/>
    </source>
</evidence>
<dbReference type="EMBL" id="JANBPW010005125">
    <property type="protein sequence ID" value="KAJ1933305.1"/>
    <property type="molecule type" value="Genomic_DNA"/>
</dbReference>
<accession>A0ACC1J0X7</accession>
<comment type="caution">
    <text evidence="1">The sequence shown here is derived from an EMBL/GenBank/DDBJ whole genome shotgun (WGS) entry which is preliminary data.</text>
</comment>